<evidence type="ECO:0000313" key="3">
    <source>
        <dbReference type="EnsemblPlants" id="KRH75167"/>
    </source>
</evidence>
<evidence type="ECO:0000313" key="4">
    <source>
        <dbReference type="Proteomes" id="UP000008827"/>
    </source>
</evidence>
<gene>
    <name evidence="2" type="ORF">GLYMA_01G066800</name>
</gene>
<keyword evidence="1" id="KW-0472">Membrane</keyword>
<reference evidence="3" key="2">
    <citation type="submission" date="2018-02" db="UniProtKB">
        <authorList>
            <consortium name="EnsemblPlants"/>
        </authorList>
    </citation>
    <scope>IDENTIFICATION</scope>
    <source>
        <strain evidence="3">Williams 82</strain>
    </source>
</reference>
<evidence type="ECO:0000313" key="2">
    <source>
        <dbReference type="EMBL" id="KRH75167.1"/>
    </source>
</evidence>
<accession>K7K298</accession>
<dbReference type="eggNOG" id="ENOG502S98D">
    <property type="taxonomic scope" value="Eukaryota"/>
</dbReference>
<feature type="transmembrane region" description="Helical" evidence="1">
    <location>
        <begin position="47"/>
        <end position="68"/>
    </location>
</feature>
<keyword evidence="1" id="KW-1133">Transmembrane helix</keyword>
<dbReference type="EMBL" id="CM000834">
    <property type="protein sequence ID" value="KRH75167.1"/>
    <property type="molecule type" value="Genomic_DNA"/>
</dbReference>
<proteinExistence type="predicted"/>
<organism evidence="3">
    <name type="scientific">Glycine max</name>
    <name type="common">Soybean</name>
    <name type="synonym">Glycine hispida</name>
    <dbReference type="NCBI Taxonomy" id="3847"/>
    <lineage>
        <taxon>Eukaryota</taxon>
        <taxon>Viridiplantae</taxon>
        <taxon>Streptophyta</taxon>
        <taxon>Embryophyta</taxon>
        <taxon>Tracheophyta</taxon>
        <taxon>Spermatophyta</taxon>
        <taxon>Magnoliopsida</taxon>
        <taxon>eudicotyledons</taxon>
        <taxon>Gunneridae</taxon>
        <taxon>Pentapetalae</taxon>
        <taxon>rosids</taxon>
        <taxon>fabids</taxon>
        <taxon>Fabales</taxon>
        <taxon>Fabaceae</taxon>
        <taxon>Papilionoideae</taxon>
        <taxon>50 kb inversion clade</taxon>
        <taxon>NPAAA clade</taxon>
        <taxon>indigoferoid/millettioid clade</taxon>
        <taxon>Phaseoleae</taxon>
        <taxon>Glycine</taxon>
        <taxon>Glycine subgen. Soja</taxon>
    </lineage>
</organism>
<reference evidence="2 3" key="1">
    <citation type="journal article" date="2010" name="Nature">
        <title>Genome sequence of the palaeopolyploid soybean.</title>
        <authorList>
            <person name="Schmutz J."/>
            <person name="Cannon S.B."/>
            <person name="Schlueter J."/>
            <person name="Ma J."/>
            <person name="Mitros T."/>
            <person name="Nelson W."/>
            <person name="Hyten D.L."/>
            <person name="Song Q."/>
            <person name="Thelen J.J."/>
            <person name="Cheng J."/>
            <person name="Xu D."/>
            <person name="Hellsten U."/>
            <person name="May G.D."/>
            <person name="Yu Y."/>
            <person name="Sakurai T."/>
            <person name="Umezawa T."/>
            <person name="Bhattacharyya M.K."/>
            <person name="Sandhu D."/>
            <person name="Valliyodan B."/>
            <person name="Lindquist E."/>
            <person name="Peto M."/>
            <person name="Grant D."/>
            <person name="Shu S."/>
            <person name="Goodstein D."/>
            <person name="Barry K."/>
            <person name="Futrell-Griggs M."/>
            <person name="Abernathy B."/>
            <person name="Du J."/>
            <person name="Tian Z."/>
            <person name="Zhu L."/>
            <person name="Gill N."/>
            <person name="Joshi T."/>
            <person name="Libault M."/>
            <person name="Sethuraman A."/>
            <person name="Zhang X.-C."/>
            <person name="Shinozaki K."/>
            <person name="Nguyen H.T."/>
            <person name="Wing R.A."/>
            <person name="Cregan P."/>
            <person name="Specht J."/>
            <person name="Grimwood J."/>
            <person name="Rokhsar D."/>
            <person name="Stacey G."/>
            <person name="Shoemaker R.C."/>
            <person name="Jackson S.A."/>
        </authorList>
    </citation>
    <scope>NUCLEOTIDE SEQUENCE [LARGE SCALE GENOMIC DNA]</scope>
    <source>
        <strain evidence="3">cv. Williams 82</strain>
        <tissue evidence="2">Callus</tissue>
    </source>
</reference>
<dbReference type="Gramene" id="KRH75167">
    <property type="protein sequence ID" value="KRH75167"/>
    <property type="gene ID" value="GLYMA_01G066800"/>
</dbReference>
<protein>
    <submittedName>
        <fullName evidence="2 3">Uncharacterized protein</fullName>
    </submittedName>
</protein>
<dbReference type="AlphaFoldDB" id="K7K298"/>
<dbReference type="Proteomes" id="UP000008827">
    <property type="component" value="Chromosome 1"/>
</dbReference>
<reference evidence="2" key="3">
    <citation type="submission" date="2018-07" db="EMBL/GenBank/DDBJ databases">
        <title>WGS assembly of Glycine max.</title>
        <authorList>
            <person name="Schmutz J."/>
            <person name="Cannon S."/>
            <person name="Schlueter J."/>
            <person name="Ma J."/>
            <person name="Mitros T."/>
            <person name="Nelson W."/>
            <person name="Hyten D."/>
            <person name="Song Q."/>
            <person name="Thelen J."/>
            <person name="Cheng J."/>
            <person name="Xu D."/>
            <person name="Hellsten U."/>
            <person name="May G."/>
            <person name="Yu Y."/>
            <person name="Sakurai T."/>
            <person name="Umezawa T."/>
            <person name="Bhattacharyya M."/>
            <person name="Sandhu D."/>
            <person name="Valliyodan B."/>
            <person name="Lindquist E."/>
            <person name="Peto M."/>
            <person name="Grant D."/>
            <person name="Shu S."/>
            <person name="Goodstein D."/>
            <person name="Barry K."/>
            <person name="Futrell-Griggs M."/>
            <person name="Abernathy B."/>
            <person name="Du J."/>
            <person name="Tian Z."/>
            <person name="Zhu L."/>
            <person name="Gill N."/>
            <person name="Joshi T."/>
            <person name="Libault M."/>
            <person name="Sethuraman A."/>
            <person name="Zhang X."/>
            <person name="Shinozaki K."/>
            <person name="Nguyen H."/>
            <person name="Wing R."/>
            <person name="Cregan P."/>
            <person name="Specht J."/>
            <person name="Grimwood J."/>
            <person name="Rokhsar D."/>
            <person name="Stacey G."/>
            <person name="Shoemaker R."/>
            <person name="Jackson S."/>
        </authorList>
    </citation>
    <scope>NUCLEOTIDE SEQUENCE</scope>
    <source>
        <tissue evidence="2">Callus</tissue>
    </source>
</reference>
<keyword evidence="1" id="KW-0812">Transmembrane</keyword>
<dbReference type="EnsemblPlants" id="KRH75167">
    <property type="protein sequence ID" value="KRH75167"/>
    <property type="gene ID" value="GLYMA_01G066800"/>
</dbReference>
<evidence type="ECO:0000256" key="1">
    <source>
        <dbReference type="SAM" id="Phobius"/>
    </source>
</evidence>
<dbReference type="HOGENOM" id="CLU_2433455_0_0_1"/>
<name>K7K298_SOYBN</name>
<dbReference type="PaxDb" id="3847-GLYMA01G09066.1"/>
<dbReference type="InParanoid" id="K7K298"/>
<sequence length="91" mass="10543">SIPHYTLLECVLGIFFTVMTILLQLPYEYIDNNPVPTIVFKGRPRTFHTFIIFIIFAFSGATNALVAFNKSRFSRLCGWTLILELLHLYKD</sequence>
<feature type="transmembrane region" description="Helical" evidence="1">
    <location>
        <begin position="7"/>
        <end position="27"/>
    </location>
</feature>
<keyword evidence="4" id="KW-1185">Reference proteome</keyword>